<dbReference type="EMBL" id="CP066744">
    <property type="protein sequence ID" value="QQK08293.1"/>
    <property type="molecule type" value="Genomic_DNA"/>
</dbReference>
<reference evidence="1 2" key="1">
    <citation type="journal article" date="2022" name="Int. J. Syst. Evol. Microbiol.">
        <title>Miniphocaeibacter halophilus sp. nov., an ammonium-tolerant acetate-producing bacterium isolated from a biogas system.</title>
        <authorList>
            <person name="Schnurer A."/>
            <person name="Singh A."/>
            <person name="Bi S."/>
            <person name="Qiao W."/>
            <person name="Westerholm M."/>
        </authorList>
    </citation>
    <scope>NUCLEOTIDE SEQUENCE [LARGE SCALE GENOMIC DNA]</scope>
    <source>
        <strain evidence="1 2">AMB_01</strain>
    </source>
</reference>
<sequence length="176" mass="20464">MKFNHMGKNYKLSDSLKEVSEKKLSRLDKYFTEDVECKVTYSQEKNLRKVEVTILIPGTVLRAEESTDDMYTSIDRVIDSLVSQIRKYKTKLQKRLNNGKTIRFENIPELEDHEEDTSKIVKVKSFGVKPMNAEEAILQMELVGHNFYVFLDGETDLVKVVYKRKDGNYGLLEPAF</sequence>
<name>A0AC61MSJ8_9FIRM</name>
<evidence type="ECO:0000313" key="1">
    <source>
        <dbReference type="EMBL" id="QQK08293.1"/>
    </source>
</evidence>
<organism evidence="1 2">
    <name type="scientific">Miniphocaeibacter halophilus</name>
    <dbReference type="NCBI Taxonomy" id="2931922"/>
    <lineage>
        <taxon>Bacteria</taxon>
        <taxon>Bacillati</taxon>
        <taxon>Bacillota</taxon>
        <taxon>Tissierellia</taxon>
        <taxon>Tissierellales</taxon>
        <taxon>Peptoniphilaceae</taxon>
        <taxon>Miniphocaeibacter</taxon>
    </lineage>
</organism>
<evidence type="ECO:0000313" key="2">
    <source>
        <dbReference type="Proteomes" id="UP000595814"/>
    </source>
</evidence>
<accession>A0AC61MSJ8</accession>
<dbReference type="Proteomes" id="UP000595814">
    <property type="component" value="Chromosome"/>
</dbReference>
<protein>
    <submittedName>
        <fullName evidence="1">Ribosome-associated translation inhibitor RaiA</fullName>
    </submittedName>
</protein>
<gene>
    <name evidence="1" type="primary">raiA</name>
    <name evidence="1" type="ORF">JFY71_01765</name>
</gene>
<proteinExistence type="predicted"/>
<keyword evidence="2" id="KW-1185">Reference proteome</keyword>